<comment type="caution">
    <text evidence="1">The sequence shown here is derived from an EMBL/GenBank/DDBJ whole genome shotgun (WGS) entry which is preliminary data.</text>
</comment>
<name>A0A1F7J5X7_9BACT</name>
<dbReference type="EMBL" id="MGAR01000037">
    <property type="protein sequence ID" value="OGK51015.1"/>
    <property type="molecule type" value="Genomic_DNA"/>
</dbReference>
<dbReference type="AlphaFoldDB" id="A0A1F7J5X7"/>
<evidence type="ECO:0000313" key="2">
    <source>
        <dbReference type="Proteomes" id="UP000176480"/>
    </source>
</evidence>
<dbReference type="Proteomes" id="UP000176480">
    <property type="component" value="Unassembled WGS sequence"/>
</dbReference>
<dbReference type="STRING" id="1802067.A2966_02805"/>
<sequence length="75" mass="8202">MGGDEGIIIGEGITLIKGGVDLESFWGNNWFIKESNGWRVGEAGLLNTVLLSNTVRIKDKVRAAAIFHLILFIIC</sequence>
<accession>A0A1F7J5X7</accession>
<gene>
    <name evidence="1" type="ORF">A2966_02805</name>
</gene>
<organism evidence="1 2">
    <name type="scientific">Candidatus Roizmanbacteria bacterium RIFCSPLOWO2_01_FULL_41_22</name>
    <dbReference type="NCBI Taxonomy" id="1802067"/>
    <lineage>
        <taxon>Bacteria</taxon>
        <taxon>Candidatus Roizmaniibacteriota</taxon>
    </lineage>
</organism>
<evidence type="ECO:0000313" key="1">
    <source>
        <dbReference type="EMBL" id="OGK51015.1"/>
    </source>
</evidence>
<protein>
    <submittedName>
        <fullName evidence="1">Uncharacterized protein</fullName>
    </submittedName>
</protein>
<proteinExistence type="predicted"/>
<reference evidence="1 2" key="1">
    <citation type="journal article" date="2016" name="Nat. Commun.">
        <title>Thousands of microbial genomes shed light on interconnected biogeochemical processes in an aquifer system.</title>
        <authorList>
            <person name="Anantharaman K."/>
            <person name="Brown C.T."/>
            <person name="Hug L.A."/>
            <person name="Sharon I."/>
            <person name="Castelle C.J."/>
            <person name="Probst A.J."/>
            <person name="Thomas B.C."/>
            <person name="Singh A."/>
            <person name="Wilkins M.J."/>
            <person name="Karaoz U."/>
            <person name="Brodie E.L."/>
            <person name="Williams K.H."/>
            <person name="Hubbard S.S."/>
            <person name="Banfield J.F."/>
        </authorList>
    </citation>
    <scope>NUCLEOTIDE SEQUENCE [LARGE SCALE GENOMIC DNA]</scope>
</reference>